<accession>A0ABQ5D581</accession>
<feature type="transmembrane region" description="Helical" evidence="2">
    <location>
        <begin position="12"/>
        <end position="31"/>
    </location>
</feature>
<dbReference type="EMBL" id="BQNB010014966">
    <property type="protein sequence ID" value="GJT34466.1"/>
    <property type="molecule type" value="Genomic_DNA"/>
</dbReference>
<feature type="compositionally biased region" description="Basic residues" evidence="1">
    <location>
        <begin position="136"/>
        <end position="148"/>
    </location>
</feature>
<feature type="region of interest" description="Disordered" evidence="1">
    <location>
        <begin position="176"/>
        <end position="310"/>
    </location>
</feature>
<keyword evidence="2" id="KW-0812">Transmembrane</keyword>
<feature type="compositionally biased region" description="Acidic residues" evidence="1">
    <location>
        <begin position="239"/>
        <end position="310"/>
    </location>
</feature>
<evidence type="ECO:0000256" key="1">
    <source>
        <dbReference type="SAM" id="MobiDB-lite"/>
    </source>
</evidence>
<sequence>MWCWDALALHMLYCILSLLKFSVIYMLQFWLPSTNNIASYHLKIESKKDDSYWVPCDSSSDMRHSSVWCSPSRSNDEQAIWTLTLPVSRPISNCSGVELKAKKSQMKSDSTISSEENHSKKKPAKGKKDIPSTKKPAIKPKPTKKKAPVKVDRGTGFNVLSEVALSEASQLKEAIKRNKQDSHVSHASVLGDGTDFESGVFDEQHHKIFGTDEGTSTKLGVPDVPKYDSESEKKSWGNSDEDDDENDSEDESDDGDNDDDGNNEDDGDNYANDDDNQEDDDKNDDEEDTDKEEEKVDDEEKMDDEEDDEVTKELYKDINVNLGNEDARMTIVVGRSDQTMYLKNPGLFKLLNLDNPSPTDNEIASLMDTIIRHEEPSNRYIGNKLGEAINKSIQSHIVECREEALSEKKEYIDRIETSVRAIIKEEVSSQLPQILPQTVSDFATRVIEWNITESVEAAILTKSSSQPKSTYAAATSFSEFELTKILMKKMEEHKSYKSADYKRELYDALVKSYNTDKDVFESYVGLVQETRSDLQLLSLIGIKTKLLTSAHPQTWTSQVARAEEPPTSFDELINTPIDFSAFFLNRLNIIDLTQAILVGPAFNLLKGTYKIRTKLEYHFEEFFKATTECLNWHNPEGKQYPFDLCKPLLLIPDFRGRQVIPQDYFINNDLEYLKVGGLSRRYSTSVTKTKAATYEIKWIEDMVLNLWSPVKQYDYGHLEEIEVRREDQQLYRSDLRKRTAYTAYSDPQGVIYVDWNNRNRLMHTDKLHKFSDGTLKDVWTSLHDIASRLRMEYLPKKKWSNLDKRRAHVMIQDIDKQLF</sequence>
<gene>
    <name evidence="3" type="ORF">Tco_0924885</name>
</gene>
<feature type="region of interest" description="Disordered" evidence="1">
    <location>
        <begin position="99"/>
        <end position="151"/>
    </location>
</feature>
<organism evidence="3 4">
    <name type="scientific">Tanacetum coccineum</name>
    <dbReference type="NCBI Taxonomy" id="301880"/>
    <lineage>
        <taxon>Eukaryota</taxon>
        <taxon>Viridiplantae</taxon>
        <taxon>Streptophyta</taxon>
        <taxon>Embryophyta</taxon>
        <taxon>Tracheophyta</taxon>
        <taxon>Spermatophyta</taxon>
        <taxon>Magnoliopsida</taxon>
        <taxon>eudicotyledons</taxon>
        <taxon>Gunneridae</taxon>
        <taxon>Pentapetalae</taxon>
        <taxon>asterids</taxon>
        <taxon>campanulids</taxon>
        <taxon>Asterales</taxon>
        <taxon>Asteraceae</taxon>
        <taxon>Asteroideae</taxon>
        <taxon>Anthemideae</taxon>
        <taxon>Anthemidinae</taxon>
        <taxon>Tanacetum</taxon>
    </lineage>
</organism>
<evidence type="ECO:0000313" key="3">
    <source>
        <dbReference type="EMBL" id="GJT34466.1"/>
    </source>
</evidence>
<proteinExistence type="predicted"/>
<protein>
    <submittedName>
        <fullName evidence="3">Uncharacterized protein</fullName>
    </submittedName>
</protein>
<keyword evidence="2" id="KW-0472">Membrane</keyword>
<evidence type="ECO:0000256" key="2">
    <source>
        <dbReference type="SAM" id="Phobius"/>
    </source>
</evidence>
<name>A0ABQ5D581_9ASTR</name>
<reference evidence="3" key="1">
    <citation type="journal article" date="2022" name="Int. J. Mol. Sci.">
        <title>Draft Genome of Tanacetum Coccineum: Genomic Comparison of Closely Related Tanacetum-Family Plants.</title>
        <authorList>
            <person name="Yamashiro T."/>
            <person name="Shiraishi A."/>
            <person name="Nakayama K."/>
            <person name="Satake H."/>
        </authorList>
    </citation>
    <scope>NUCLEOTIDE SEQUENCE</scope>
</reference>
<evidence type="ECO:0000313" key="4">
    <source>
        <dbReference type="Proteomes" id="UP001151760"/>
    </source>
</evidence>
<feature type="compositionally biased region" description="Basic and acidic residues" evidence="1">
    <location>
        <begin position="225"/>
        <end position="235"/>
    </location>
</feature>
<keyword evidence="4" id="KW-1185">Reference proteome</keyword>
<comment type="caution">
    <text evidence="3">The sequence shown here is derived from an EMBL/GenBank/DDBJ whole genome shotgun (WGS) entry which is preliminary data.</text>
</comment>
<keyword evidence="2" id="KW-1133">Transmembrane helix</keyword>
<reference evidence="3" key="2">
    <citation type="submission" date="2022-01" db="EMBL/GenBank/DDBJ databases">
        <authorList>
            <person name="Yamashiro T."/>
            <person name="Shiraishi A."/>
            <person name="Satake H."/>
            <person name="Nakayama K."/>
        </authorList>
    </citation>
    <scope>NUCLEOTIDE SEQUENCE</scope>
</reference>
<dbReference type="Proteomes" id="UP001151760">
    <property type="component" value="Unassembled WGS sequence"/>
</dbReference>